<dbReference type="AlphaFoldDB" id="C0ELZ1"/>
<feature type="region of interest" description="Disordered" evidence="1">
    <location>
        <begin position="247"/>
        <end position="270"/>
    </location>
</feature>
<sequence>MKNNAPRNSIFNCHRPLSVLLLGVVVPHAQVIADATLPPPAQHQNAGFPSAQKLEQMGYNRETGVWKVQTNPTGKPTVSSGGGQIMGTQNQRVTVTDAYGNKATVNTQVTQNVGVGKLQTATNGVAVGLGFANGMNSAAPNVEKLGSAIAKGDYKDAAWQGFSSVFKFVDGFFSSPGQSTANLVDRFVQGYFDGKYQVNAEKTDRIGNAIIAKKAAERARTAQAQAERAGDLRSAVANAAAAKAAEAAAEAEQKAQQQEQQRKEEQKREEEAKAKGLYAYDLIVKKIFQPNIYKSESSVTYKGYKVYSNSTNYDVFSSGFINNGGFYHNYNPSKDYSFFTGLKNPSKISLEINNLPKESSIYYEIRSYPAGSPDIPNAAKNTGQVKPEDFMLTQKEMLDILKRMLENNQTNHAELMNQLAKMGNVVLDSTTSTEFTPATATTAPYTPSGSNTPQQTQITINKDGSVTTSVIPRSDLVPNSPQAPTRSSLIPKNPSTPTTPTSPTSPTTPTTPTSPNNPSTPITPDNPTVPNKPKEDQPPQENTAYEDPDIPTQTVDLDFKPADIFSVDGVCPEPRSVDFGMFGQHEFSYDPLCDFARKIRPILILITIVSCSFFVYSSLKD</sequence>
<feature type="compositionally biased region" description="Polar residues" evidence="1">
    <location>
        <begin position="68"/>
        <end position="79"/>
    </location>
</feature>
<feature type="compositionally biased region" description="Polar residues" evidence="1">
    <location>
        <begin position="449"/>
        <end position="490"/>
    </location>
</feature>
<evidence type="ECO:0000313" key="4">
    <source>
        <dbReference type="Proteomes" id="UP000004457"/>
    </source>
</evidence>
<protein>
    <recommendedName>
        <fullName evidence="5">TspB protein</fullName>
    </recommendedName>
</protein>
<evidence type="ECO:0000256" key="1">
    <source>
        <dbReference type="SAM" id="MobiDB-lite"/>
    </source>
</evidence>
<keyword evidence="2" id="KW-0812">Transmembrane</keyword>
<feature type="compositionally biased region" description="Basic and acidic residues" evidence="1">
    <location>
        <begin position="260"/>
        <end position="270"/>
    </location>
</feature>
<dbReference type="eggNOG" id="COG1106">
    <property type="taxonomic scope" value="Bacteria"/>
</dbReference>
<gene>
    <name evidence="3" type="ORF">NEIFLAOT_00954</name>
</gene>
<feature type="compositionally biased region" description="Low complexity" evidence="1">
    <location>
        <begin position="437"/>
        <end position="448"/>
    </location>
</feature>
<feature type="compositionally biased region" description="Low complexity" evidence="1">
    <location>
        <begin position="247"/>
        <end position="259"/>
    </location>
</feature>
<dbReference type="EMBL" id="ACEN01000025">
    <property type="protein sequence ID" value="EEG33854.1"/>
    <property type="molecule type" value="Genomic_DNA"/>
</dbReference>
<reference evidence="3 4" key="1">
    <citation type="submission" date="2009-01" db="EMBL/GenBank/DDBJ databases">
        <authorList>
            <person name="Fulton L."/>
            <person name="Clifton S."/>
            <person name="Chinwalla A.T."/>
            <person name="Mitreva M."/>
            <person name="Sodergren E."/>
            <person name="Weinstock G."/>
            <person name="Clifton S."/>
            <person name="Dooling D.J."/>
            <person name="Fulton B."/>
            <person name="Minx P."/>
            <person name="Pepin K.H."/>
            <person name="Johnson M."/>
            <person name="Bhonagiri V."/>
            <person name="Nash W.E."/>
            <person name="Mardis E.R."/>
            <person name="Wilson R.K."/>
        </authorList>
    </citation>
    <scope>NUCLEOTIDE SEQUENCE [LARGE SCALE GENOMIC DNA]</scope>
    <source>
        <strain evidence="3 4">NRL30031/H210</strain>
    </source>
</reference>
<feature type="region of interest" description="Disordered" evidence="1">
    <location>
        <begin position="437"/>
        <end position="555"/>
    </location>
</feature>
<dbReference type="GeneID" id="49970241"/>
<evidence type="ECO:0000313" key="3">
    <source>
        <dbReference type="EMBL" id="EEG33854.1"/>
    </source>
</evidence>
<proteinExistence type="predicted"/>
<feature type="region of interest" description="Disordered" evidence="1">
    <location>
        <begin position="67"/>
        <end position="86"/>
    </location>
</feature>
<dbReference type="Pfam" id="PF05616">
    <property type="entry name" value="Neisseria_TspB"/>
    <property type="match status" value="1"/>
</dbReference>
<name>C0ELZ1_NEIFL</name>
<organism evidence="3 4">
    <name type="scientific">Neisseria flavescens NRL30031/H210</name>
    <dbReference type="NCBI Taxonomy" id="546264"/>
    <lineage>
        <taxon>Bacteria</taxon>
        <taxon>Pseudomonadati</taxon>
        <taxon>Pseudomonadota</taxon>
        <taxon>Betaproteobacteria</taxon>
        <taxon>Neisseriales</taxon>
        <taxon>Neisseriaceae</taxon>
        <taxon>Neisseria</taxon>
    </lineage>
</organism>
<dbReference type="Proteomes" id="UP000004457">
    <property type="component" value="Unassembled WGS sequence"/>
</dbReference>
<evidence type="ECO:0000256" key="2">
    <source>
        <dbReference type="SAM" id="Phobius"/>
    </source>
</evidence>
<dbReference type="RefSeq" id="WP_003680020.1">
    <property type="nucleotide sequence ID" value="NZ_ACEN01000025.1"/>
</dbReference>
<dbReference type="NCBIfam" id="NF041109">
    <property type="entry name" value="VF_TspB_C_term"/>
    <property type="match status" value="1"/>
</dbReference>
<accession>C0ELZ1</accession>
<dbReference type="InterPro" id="IPR008708">
    <property type="entry name" value="Neisseria_TspB"/>
</dbReference>
<feature type="transmembrane region" description="Helical" evidence="2">
    <location>
        <begin position="602"/>
        <end position="619"/>
    </location>
</feature>
<feature type="compositionally biased region" description="Low complexity" evidence="1">
    <location>
        <begin position="491"/>
        <end position="528"/>
    </location>
</feature>
<keyword evidence="2" id="KW-1133">Transmembrane helix</keyword>
<keyword evidence="2" id="KW-0472">Membrane</keyword>
<evidence type="ECO:0008006" key="5">
    <source>
        <dbReference type="Google" id="ProtNLM"/>
    </source>
</evidence>
<keyword evidence="4" id="KW-1185">Reference proteome</keyword>
<comment type="caution">
    <text evidence="3">The sequence shown here is derived from an EMBL/GenBank/DDBJ whole genome shotgun (WGS) entry which is preliminary data.</text>
</comment>